<organism evidence="3 4">
    <name type="scientific">Panaeolus cyanescens</name>
    <dbReference type="NCBI Taxonomy" id="181874"/>
    <lineage>
        <taxon>Eukaryota</taxon>
        <taxon>Fungi</taxon>
        <taxon>Dikarya</taxon>
        <taxon>Basidiomycota</taxon>
        <taxon>Agaricomycotina</taxon>
        <taxon>Agaricomycetes</taxon>
        <taxon>Agaricomycetidae</taxon>
        <taxon>Agaricales</taxon>
        <taxon>Agaricineae</taxon>
        <taxon>Galeropsidaceae</taxon>
        <taxon>Panaeolus</taxon>
    </lineage>
</organism>
<name>A0A409VCU5_9AGAR</name>
<reference evidence="3 4" key="1">
    <citation type="journal article" date="2018" name="Evol. Lett.">
        <title>Horizontal gene cluster transfer increased hallucinogenic mushroom diversity.</title>
        <authorList>
            <person name="Reynolds H.T."/>
            <person name="Vijayakumar V."/>
            <person name="Gluck-Thaler E."/>
            <person name="Korotkin H.B."/>
            <person name="Matheny P.B."/>
            <person name="Slot J.C."/>
        </authorList>
    </citation>
    <scope>NUCLEOTIDE SEQUENCE [LARGE SCALE GENOMIC DNA]</scope>
    <source>
        <strain evidence="3 4">2629</strain>
    </source>
</reference>
<feature type="signal peptide" evidence="2">
    <location>
        <begin position="1"/>
        <end position="19"/>
    </location>
</feature>
<accession>A0A409VCU5</accession>
<evidence type="ECO:0000313" key="4">
    <source>
        <dbReference type="Proteomes" id="UP000284842"/>
    </source>
</evidence>
<feature type="region of interest" description="Disordered" evidence="1">
    <location>
        <begin position="152"/>
        <end position="419"/>
    </location>
</feature>
<feature type="compositionally biased region" description="Basic and acidic residues" evidence="1">
    <location>
        <begin position="410"/>
        <end position="419"/>
    </location>
</feature>
<proteinExistence type="predicted"/>
<keyword evidence="4" id="KW-1185">Reference proteome</keyword>
<feature type="compositionally biased region" description="Polar residues" evidence="1">
    <location>
        <begin position="334"/>
        <end position="370"/>
    </location>
</feature>
<sequence>MKINLFFSVFLCITSISLAVPLPGPGGKDKGKGKQIGSPGQSPPGSPPGSRSHTPTPSEDSDVPLPGRTGSHHDKTKNVVTGHYGDDRLPGHMAHVKENQERYPENRKPMPLASKAEGQQNRKGALHGVAPGHVHPVTKEPLVRDEKPLAMFHNDNRAETTTVMRLPTSESVREGGMTSGMQSTMQKHGSLGQIRVNPGWHPINPDQRIAHEAPARLNSETRNPNAAPPKKPKEQKPKGPAKQRVPKDKKPVDESNTYLIHGHQFPPGHVWKPNETGPPHAGAPVPNKESDRYPPRPQNLEAYRNRNKEPRPVTPPVGNPHPGPKSNDPKHNSDQFNTNLGQFTQGHPKTQRPAQNAASHETPPRLQSHQAAPAPANAPAQHTLPIRPPPPVAHDSRSGSKTGSSSGKPKGPEPKKGRN</sequence>
<protein>
    <submittedName>
        <fullName evidence="3">Uncharacterized protein</fullName>
    </submittedName>
</protein>
<dbReference type="AlphaFoldDB" id="A0A409VCU5"/>
<dbReference type="InParanoid" id="A0A409VCU5"/>
<feature type="region of interest" description="Disordered" evidence="1">
    <location>
        <begin position="25"/>
        <end position="91"/>
    </location>
</feature>
<comment type="caution">
    <text evidence="3">The sequence shown here is derived from an EMBL/GenBank/DDBJ whole genome shotgun (WGS) entry which is preliminary data.</text>
</comment>
<evidence type="ECO:0000256" key="1">
    <source>
        <dbReference type="SAM" id="MobiDB-lite"/>
    </source>
</evidence>
<evidence type="ECO:0000256" key="2">
    <source>
        <dbReference type="SAM" id="SignalP"/>
    </source>
</evidence>
<gene>
    <name evidence="3" type="ORF">CVT24_008740</name>
</gene>
<evidence type="ECO:0000313" key="3">
    <source>
        <dbReference type="EMBL" id="PPQ64129.1"/>
    </source>
</evidence>
<keyword evidence="2" id="KW-0732">Signal</keyword>
<feature type="chain" id="PRO_5019256858" evidence="2">
    <location>
        <begin position="20"/>
        <end position="419"/>
    </location>
</feature>
<dbReference type="OrthoDB" id="3043759at2759"/>
<dbReference type="Proteomes" id="UP000284842">
    <property type="component" value="Unassembled WGS sequence"/>
</dbReference>
<dbReference type="EMBL" id="NHTK01006095">
    <property type="protein sequence ID" value="PPQ64129.1"/>
    <property type="molecule type" value="Genomic_DNA"/>
</dbReference>
<feature type="compositionally biased region" description="Low complexity" evidence="1">
    <location>
        <begin position="371"/>
        <end position="380"/>
    </location>
</feature>
<feature type="compositionally biased region" description="Low complexity" evidence="1">
    <location>
        <begin position="48"/>
        <end position="58"/>
    </location>
</feature>
<feature type="compositionally biased region" description="Pro residues" evidence="1">
    <location>
        <begin position="312"/>
        <end position="323"/>
    </location>
</feature>
<feature type="compositionally biased region" description="Low complexity" evidence="1">
    <location>
        <begin position="399"/>
        <end position="409"/>
    </location>
</feature>